<dbReference type="Pfam" id="PF00497">
    <property type="entry name" value="SBP_bac_3"/>
    <property type="match status" value="1"/>
</dbReference>
<evidence type="ECO:0000256" key="3">
    <source>
        <dbReference type="ARBA" id="ARBA00023139"/>
    </source>
</evidence>
<evidence type="ECO:0000256" key="4">
    <source>
        <dbReference type="ARBA" id="ARBA00023288"/>
    </source>
</evidence>
<dbReference type="SMART" id="SM00062">
    <property type="entry name" value="PBPb"/>
    <property type="match status" value="1"/>
</dbReference>
<evidence type="ECO:0000313" key="6">
    <source>
        <dbReference type="EMBL" id="MFK9094198.1"/>
    </source>
</evidence>
<dbReference type="Proteomes" id="UP001623041">
    <property type="component" value="Unassembled WGS sequence"/>
</dbReference>
<keyword evidence="4" id="KW-0449">Lipoprotein</keyword>
<sequence length="200" mass="23580">MKKYLVGADPFPPYQFYNEMGVLEGSDYRQVEEIINKMGATAEYVLDDWSRIEKKLIDKEIDIAFQVQKTPEREKLYYFSNLFRNAITTIISFTDEDIKSVEEIALLGKKLAVIKGYKYGDVIDLLPERIKVFCNDQEEHVEFIVQNKDDYAVVDLGVFEYQAQERDFKGVKILRHLDFSRPLYVVFNNPSIRDEFNRYL</sequence>
<dbReference type="RefSeq" id="WP_406582762.1">
    <property type="nucleotide sequence ID" value="NZ_JBJHQH010000021.1"/>
</dbReference>
<dbReference type="InterPro" id="IPR001638">
    <property type="entry name" value="Solute-binding_3/MltF_N"/>
</dbReference>
<keyword evidence="3" id="KW-0564">Palmitate</keyword>
<feature type="domain" description="Solute-binding protein family 3/N-terminal" evidence="5">
    <location>
        <begin position="3"/>
        <end position="200"/>
    </location>
</feature>
<evidence type="ECO:0000313" key="7">
    <source>
        <dbReference type="Proteomes" id="UP001623041"/>
    </source>
</evidence>
<evidence type="ECO:0000256" key="1">
    <source>
        <dbReference type="ARBA" id="ARBA00004193"/>
    </source>
</evidence>
<accession>A0ABW8RL03</accession>
<keyword evidence="7" id="KW-1185">Reference proteome</keyword>
<evidence type="ECO:0000256" key="2">
    <source>
        <dbReference type="ARBA" id="ARBA00022729"/>
    </source>
</evidence>
<dbReference type="SUPFAM" id="SSF53850">
    <property type="entry name" value="Periplasmic binding protein-like II"/>
    <property type="match status" value="1"/>
</dbReference>
<keyword evidence="2" id="KW-0732">Signal</keyword>
<dbReference type="Gene3D" id="3.40.190.10">
    <property type="entry name" value="Periplasmic binding protein-like II"/>
    <property type="match status" value="2"/>
</dbReference>
<protein>
    <submittedName>
        <fullName evidence="6">Substrate-binding periplasmic protein</fullName>
    </submittedName>
</protein>
<reference evidence="6 7" key="1">
    <citation type="submission" date="2024-11" db="EMBL/GenBank/DDBJ databases">
        <authorList>
            <person name="Lucas J.A."/>
        </authorList>
    </citation>
    <scope>NUCLEOTIDE SEQUENCE [LARGE SCALE GENOMIC DNA]</scope>
    <source>
        <strain evidence="6 7">Z 5.4</strain>
    </source>
</reference>
<dbReference type="EMBL" id="JBJHQH010000021">
    <property type="protein sequence ID" value="MFK9094198.1"/>
    <property type="molecule type" value="Genomic_DNA"/>
</dbReference>
<proteinExistence type="predicted"/>
<dbReference type="PANTHER" id="PTHR35936">
    <property type="entry name" value="MEMBRANE-BOUND LYTIC MUREIN TRANSGLYCOSYLASE F"/>
    <property type="match status" value="1"/>
</dbReference>
<organism evidence="6 7">
    <name type="scientific">Bacillus salipaludis</name>
    <dbReference type="NCBI Taxonomy" id="2547811"/>
    <lineage>
        <taxon>Bacteria</taxon>
        <taxon>Bacillati</taxon>
        <taxon>Bacillota</taxon>
        <taxon>Bacilli</taxon>
        <taxon>Bacillales</taxon>
        <taxon>Bacillaceae</taxon>
        <taxon>Bacillus</taxon>
    </lineage>
</organism>
<comment type="subcellular location">
    <subcellularLocation>
        <location evidence="1">Cell membrane</location>
        <topology evidence="1">Lipid-anchor</topology>
    </subcellularLocation>
</comment>
<gene>
    <name evidence="6" type="ORF">ACJEBI_22330</name>
</gene>
<evidence type="ECO:0000259" key="5">
    <source>
        <dbReference type="SMART" id="SM00062"/>
    </source>
</evidence>
<name>A0ABW8RL03_9BACI</name>
<comment type="caution">
    <text evidence="6">The sequence shown here is derived from an EMBL/GenBank/DDBJ whole genome shotgun (WGS) entry which is preliminary data.</text>
</comment>